<sequence length="313" mass="33330">MKAIAMRYDVTLTIESHYPAAVSDARQMLHVRPRDGFNQRVERVRLRLSPEPSEAVEERDFFGNPADHLAFAGGHRSLRIEMKARVVVGARPTRPEAGPTLADLAAQARSDHSLAPLAPAHFLGPSRMVDGTEAALPALGDELLGPGQQDAFDAVLGLAAGIKAAFRYSPGTTAIDTPLADVARTRSGVCQDFTHLSIALLRNRGVPAAYASGFLRTDPPPGQPRRAHADAMHAWFLAWLGTDAGWIGFDPTNGIVVGPDHILVAVGRDYADVAPISGVLVTAGPQSAGHSVDVVPVEEPRAEIQKAFTSGRL</sequence>
<proteinExistence type="predicted"/>
<reference evidence="1" key="1">
    <citation type="submission" date="2022-11" db="EMBL/GenBank/DDBJ databases">
        <title>beta-Carotene-producing bacterium, Jeongeuplla avenae sp. nov., alleviates the salt stress of Arabidopsis seedlings.</title>
        <authorList>
            <person name="Jiang L."/>
            <person name="Lee J."/>
        </authorList>
    </citation>
    <scope>NUCLEOTIDE SEQUENCE</scope>
    <source>
        <strain evidence="1">DY_R2A_6</strain>
    </source>
</reference>
<dbReference type="Proteomes" id="UP001163223">
    <property type="component" value="Chromosome"/>
</dbReference>
<gene>
    <name evidence="1" type="ORF">OXU80_17970</name>
</gene>
<accession>A0ACD4NIZ6</accession>
<evidence type="ECO:0000313" key="2">
    <source>
        <dbReference type="Proteomes" id="UP001163223"/>
    </source>
</evidence>
<dbReference type="EMBL" id="CP113520">
    <property type="protein sequence ID" value="WAJ26741.1"/>
    <property type="molecule type" value="Genomic_DNA"/>
</dbReference>
<keyword evidence="2" id="KW-1185">Reference proteome</keyword>
<evidence type="ECO:0000313" key="1">
    <source>
        <dbReference type="EMBL" id="WAJ26741.1"/>
    </source>
</evidence>
<organism evidence="1 2">
    <name type="scientific">Antarcticirhabdus aurantiaca</name>
    <dbReference type="NCBI Taxonomy" id="2606717"/>
    <lineage>
        <taxon>Bacteria</taxon>
        <taxon>Pseudomonadati</taxon>
        <taxon>Pseudomonadota</taxon>
        <taxon>Alphaproteobacteria</taxon>
        <taxon>Hyphomicrobiales</taxon>
        <taxon>Aurantimonadaceae</taxon>
        <taxon>Antarcticirhabdus</taxon>
    </lineage>
</organism>
<name>A0ACD4NIZ6_9HYPH</name>
<protein>
    <submittedName>
        <fullName evidence="1">Transglutaminase family protein</fullName>
    </submittedName>
</protein>